<evidence type="ECO:0000313" key="11">
    <source>
        <dbReference type="Proteomes" id="UP001470230"/>
    </source>
</evidence>
<gene>
    <name evidence="10" type="ORF">M9Y10_004768</name>
</gene>
<dbReference type="Pfam" id="PF18383">
    <property type="entry name" value="IFT81_CH"/>
    <property type="match status" value="1"/>
</dbReference>
<comment type="caution">
    <text evidence="10">The sequence shown here is derived from an EMBL/GenBank/DDBJ whole genome shotgun (WGS) entry which is preliminary data.</text>
</comment>
<proteinExistence type="inferred from homology"/>
<dbReference type="PANTHER" id="PTHR15614">
    <property type="entry name" value="INTRAFLAGELLAR TRANSPORT PROTEIN 81 HOMOLOG"/>
    <property type="match status" value="1"/>
</dbReference>
<keyword evidence="11" id="KW-1185">Reference proteome</keyword>
<feature type="coiled-coil region" evidence="7">
    <location>
        <begin position="140"/>
        <end position="189"/>
    </location>
</feature>
<evidence type="ECO:0000256" key="6">
    <source>
        <dbReference type="ARBA" id="ARBA00043983"/>
    </source>
</evidence>
<feature type="region of interest" description="Disordered" evidence="8">
    <location>
        <begin position="597"/>
        <end position="618"/>
    </location>
</feature>
<evidence type="ECO:0000256" key="5">
    <source>
        <dbReference type="ARBA" id="ARBA00023273"/>
    </source>
</evidence>
<evidence type="ECO:0000256" key="8">
    <source>
        <dbReference type="SAM" id="MobiDB-lite"/>
    </source>
</evidence>
<dbReference type="InterPro" id="IPR043016">
    <property type="entry name" value="IFT81_N_sf"/>
</dbReference>
<comment type="subcellular location">
    <subcellularLocation>
        <location evidence="1">Cell projection</location>
        <location evidence="1">Cilium</location>
    </subcellularLocation>
</comment>
<evidence type="ECO:0000313" key="10">
    <source>
        <dbReference type="EMBL" id="KAK8878005.1"/>
    </source>
</evidence>
<feature type="coiled-coil region" evidence="7">
    <location>
        <begin position="220"/>
        <end position="361"/>
    </location>
</feature>
<organism evidence="10 11">
    <name type="scientific">Tritrichomonas musculus</name>
    <dbReference type="NCBI Taxonomy" id="1915356"/>
    <lineage>
        <taxon>Eukaryota</taxon>
        <taxon>Metamonada</taxon>
        <taxon>Parabasalia</taxon>
        <taxon>Tritrichomonadida</taxon>
        <taxon>Tritrichomonadidae</taxon>
        <taxon>Tritrichomonas</taxon>
    </lineage>
</organism>
<reference evidence="10 11" key="1">
    <citation type="submission" date="2024-04" db="EMBL/GenBank/DDBJ databases">
        <title>Tritrichomonas musculus Genome.</title>
        <authorList>
            <person name="Alves-Ferreira E."/>
            <person name="Grigg M."/>
            <person name="Lorenzi H."/>
            <person name="Galac M."/>
        </authorList>
    </citation>
    <scope>NUCLEOTIDE SEQUENCE [LARGE SCALE GENOMIC DNA]</scope>
    <source>
        <strain evidence="10 11">EAF2021</strain>
    </source>
</reference>
<feature type="domain" description="IFT81 calponin homology" evidence="9">
    <location>
        <begin position="13"/>
        <end position="125"/>
    </location>
</feature>
<accession>A0ABR2JLZ7</accession>
<protein>
    <submittedName>
        <fullName evidence="10">Intraflagellar transport protein 81</fullName>
    </submittedName>
</protein>
<dbReference type="PANTHER" id="PTHR15614:SF2">
    <property type="entry name" value="INTRAFLAGELLAR TRANSPORT PROTEIN 81 HOMOLOG"/>
    <property type="match status" value="1"/>
</dbReference>
<dbReference type="InterPro" id="IPR041146">
    <property type="entry name" value="IFT81_CH"/>
</dbReference>
<comment type="similarity">
    <text evidence="6">Belongs to the IFT81 family.</text>
</comment>
<dbReference type="InterPro" id="IPR029600">
    <property type="entry name" value="IFT81"/>
</dbReference>
<keyword evidence="2" id="KW-0970">Cilium biogenesis/degradation</keyword>
<dbReference type="Proteomes" id="UP001470230">
    <property type="component" value="Unassembled WGS sequence"/>
</dbReference>
<keyword evidence="5" id="KW-0966">Cell projection</keyword>
<sequence>MEEQKQQSEDIVESIVGYLKSLLDMSFTLFQFSELSGRDLLDLLNTIFHAISDTQPEKIGTEKIEATVDRMSEFLRIMKYEFPVEPEEWDVRFANADKDLIYPVMHWLLSDFEGMKKRAYKAKFAEEVPIPEEIKVDQTVSELIGQLNELQERFETTLAEYEEVGSTNVEELKKTQSNLEADKARLATKVSGFKRKLSKVPNLDEMLKWTRKLREANDRELSLSEELQKLIIAKRNLEKRQQAAEDDIKNVKKHMEEKLVFLKNELASLQNAGKNTTDDKGIAIPQQQVAAARKRLEQKKRQLSDMKKAHQEAEEQLAQKQQDGAIEVPSPTQFAAYVRELKSKNENYKQFQANLATFRKELAIMMRTEEIVTQQYEKTQHEISRIEHERGVGGFREARAQLEKVSATKADLDDMKGKTLEEMSSISKEIQRSIQARQTELKPLVSALQDTRKKKAAIESKYLQSKQRYQNAVSEYDSVCMELDEESKKIRNEIGTYQSKYHNVLQMLNNQQRIMKRVREEQDATETGNPVSKDIKTYSNYFQKAARDLKKQTQDLKEQKKTIGSETESNQKQLEMFQSLRRLLQVKLECTKIAKQKKEDELKRDENERRNPDEIIVL</sequence>
<evidence type="ECO:0000256" key="7">
    <source>
        <dbReference type="SAM" id="Coils"/>
    </source>
</evidence>
<keyword evidence="3 7" id="KW-0175">Coiled coil</keyword>
<evidence type="ECO:0000256" key="3">
    <source>
        <dbReference type="ARBA" id="ARBA00023054"/>
    </source>
</evidence>
<dbReference type="Gene3D" id="1.10.418.70">
    <property type="entry name" value="Intraflagellar transport protein 81, N-terminal domain"/>
    <property type="match status" value="1"/>
</dbReference>
<dbReference type="EMBL" id="JAPFFF010000011">
    <property type="protein sequence ID" value="KAK8878005.1"/>
    <property type="molecule type" value="Genomic_DNA"/>
</dbReference>
<evidence type="ECO:0000256" key="2">
    <source>
        <dbReference type="ARBA" id="ARBA00022794"/>
    </source>
</evidence>
<evidence type="ECO:0000259" key="9">
    <source>
        <dbReference type="Pfam" id="PF18383"/>
    </source>
</evidence>
<evidence type="ECO:0000256" key="4">
    <source>
        <dbReference type="ARBA" id="ARBA00023069"/>
    </source>
</evidence>
<keyword evidence="4" id="KW-0969">Cilium</keyword>
<name>A0ABR2JLZ7_9EUKA</name>
<evidence type="ECO:0000256" key="1">
    <source>
        <dbReference type="ARBA" id="ARBA00004138"/>
    </source>
</evidence>